<evidence type="ECO:0000256" key="1">
    <source>
        <dbReference type="SAM" id="Phobius"/>
    </source>
</evidence>
<comment type="caution">
    <text evidence="2">The sequence shown here is derived from an EMBL/GenBank/DDBJ whole genome shotgun (WGS) entry which is preliminary data.</text>
</comment>
<name>A0A1V9G1L2_9BACT</name>
<dbReference type="STRING" id="1703345.A3860_20975"/>
<feature type="transmembrane region" description="Helical" evidence="1">
    <location>
        <begin position="6"/>
        <end position="25"/>
    </location>
</feature>
<keyword evidence="3" id="KW-1185">Reference proteome</keyword>
<keyword evidence="1" id="KW-0812">Transmembrane</keyword>
<dbReference type="EMBL" id="LVYD01000042">
    <property type="protein sequence ID" value="OQP64444.1"/>
    <property type="molecule type" value="Genomic_DNA"/>
</dbReference>
<dbReference type="AlphaFoldDB" id="A0A1V9G1L2"/>
<keyword evidence="1" id="KW-1133">Transmembrane helix</keyword>
<accession>A0A1V9G1L2</accession>
<organism evidence="2 3">
    <name type="scientific">Niastella vici</name>
    <dbReference type="NCBI Taxonomy" id="1703345"/>
    <lineage>
        <taxon>Bacteria</taxon>
        <taxon>Pseudomonadati</taxon>
        <taxon>Bacteroidota</taxon>
        <taxon>Chitinophagia</taxon>
        <taxon>Chitinophagales</taxon>
        <taxon>Chitinophagaceae</taxon>
        <taxon>Niastella</taxon>
    </lineage>
</organism>
<sequence>MLNGALFQTIQVYLYSIACISLFIVNQTQHAHKPRPRIRFMKPAFPDYELNIKLANPGD</sequence>
<gene>
    <name evidence="2" type="ORF">A3860_20975</name>
</gene>
<protein>
    <submittedName>
        <fullName evidence="2">Uncharacterized protein</fullName>
    </submittedName>
</protein>
<evidence type="ECO:0000313" key="2">
    <source>
        <dbReference type="EMBL" id="OQP64444.1"/>
    </source>
</evidence>
<proteinExistence type="predicted"/>
<dbReference type="Proteomes" id="UP000192796">
    <property type="component" value="Unassembled WGS sequence"/>
</dbReference>
<reference evidence="2 3" key="1">
    <citation type="submission" date="2016-03" db="EMBL/GenBank/DDBJ databases">
        <title>Niastella vici sp. nov., isolated from farmland soil.</title>
        <authorList>
            <person name="Chen L."/>
            <person name="Wang D."/>
            <person name="Yang S."/>
            <person name="Wang G."/>
        </authorList>
    </citation>
    <scope>NUCLEOTIDE SEQUENCE [LARGE SCALE GENOMIC DNA]</scope>
    <source>
        <strain evidence="2 3">DJ57</strain>
    </source>
</reference>
<evidence type="ECO:0000313" key="3">
    <source>
        <dbReference type="Proteomes" id="UP000192796"/>
    </source>
</evidence>
<keyword evidence="1" id="KW-0472">Membrane</keyword>